<name>A0AAW0NIH9_9GOBI</name>
<sequence>MAVGPLSRREGKISVLMRPISGQESGLVHMKWWSGAISSVGGVGNRGEGVIRAVVTGRKEGDYFVPRPTHLQMKKEKDR</sequence>
<dbReference type="AlphaFoldDB" id="A0AAW0NIH9"/>
<evidence type="ECO:0000313" key="1">
    <source>
        <dbReference type="EMBL" id="KAK7901446.1"/>
    </source>
</evidence>
<reference evidence="2" key="1">
    <citation type="submission" date="2024-04" db="EMBL/GenBank/DDBJ databases">
        <title>Salinicola lusitanus LLJ914,a marine bacterium isolated from the Okinawa Trough.</title>
        <authorList>
            <person name="Li J."/>
        </authorList>
    </citation>
    <scope>NUCLEOTIDE SEQUENCE [LARGE SCALE GENOMIC DNA]</scope>
</reference>
<dbReference type="EMBL" id="JBBPFD010000013">
    <property type="protein sequence ID" value="KAK7901446.1"/>
    <property type="molecule type" value="Genomic_DNA"/>
</dbReference>
<protein>
    <submittedName>
        <fullName evidence="1">Uncharacterized protein</fullName>
    </submittedName>
</protein>
<evidence type="ECO:0000313" key="2">
    <source>
        <dbReference type="Proteomes" id="UP001460270"/>
    </source>
</evidence>
<keyword evidence="2" id="KW-1185">Reference proteome</keyword>
<proteinExistence type="predicted"/>
<comment type="caution">
    <text evidence="1">The sequence shown here is derived from an EMBL/GenBank/DDBJ whole genome shotgun (WGS) entry which is preliminary data.</text>
</comment>
<dbReference type="Proteomes" id="UP001460270">
    <property type="component" value="Unassembled WGS sequence"/>
</dbReference>
<organism evidence="1 2">
    <name type="scientific">Mugilogobius chulae</name>
    <name type="common">yellowstripe goby</name>
    <dbReference type="NCBI Taxonomy" id="88201"/>
    <lineage>
        <taxon>Eukaryota</taxon>
        <taxon>Metazoa</taxon>
        <taxon>Chordata</taxon>
        <taxon>Craniata</taxon>
        <taxon>Vertebrata</taxon>
        <taxon>Euteleostomi</taxon>
        <taxon>Actinopterygii</taxon>
        <taxon>Neopterygii</taxon>
        <taxon>Teleostei</taxon>
        <taxon>Neoteleostei</taxon>
        <taxon>Acanthomorphata</taxon>
        <taxon>Gobiaria</taxon>
        <taxon>Gobiiformes</taxon>
        <taxon>Gobioidei</taxon>
        <taxon>Gobiidae</taxon>
        <taxon>Gobionellinae</taxon>
        <taxon>Mugilogobius</taxon>
    </lineage>
</organism>
<accession>A0AAW0NIH9</accession>
<gene>
    <name evidence="1" type="ORF">WMY93_018215</name>
</gene>